<accession>A0A418WM86</accession>
<evidence type="ECO:0000256" key="2">
    <source>
        <dbReference type="SAM" id="MobiDB-lite"/>
    </source>
</evidence>
<feature type="region of interest" description="Disordered" evidence="2">
    <location>
        <begin position="67"/>
        <end position="86"/>
    </location>
</feature>
<evidence type="ECO:0000313" key="3">
    <source>
        <dbReference type="EMBL" id="RJF91116.1"/>
    </source>
</evidence>
<dbReference type="Proteomes" id="UP000286100">
    <property type="component" value="Unassembled WGS sequence"/>
</dbReference>
<comment type="caution">
    <text evidence="3">The sequence shown here is derived from an EMBL/GenBank/DDBJ whole genome shotgun (WGS) entry which is preliminary data.</text>
</comment>
<gene>
    <name evidence="3" type="ORF">D3876_13360</name>
</gene>
<dbReference type="InterPro" id="IPR019207">
    <property type="entry name" value="DUF2092"/>
</dbReference>
<evidence type="ECO:0000313" key="4">
    <source>
        <dbReference type="Proteomes" id="UP000286100"/>
    </source>
</evidence>
<name>A0A418WM86_9SPHN</name>
<keyword evidence="1" id="KW-0732">Signal</keyword>
<keyword evidence="4" id="KW-1185">Reference proteome</keyword>
<protein>
    <submittedName>
        <fullName evidence="3">DUF2092 domain-containing protein</fullName>
    </submittedName>
</protein>
<proteinExistence type="predicted"/>
<evidence type="ECO:0000256" key="1">
    <source>
        <dbReference type="ARBA" id="ARBA00022729"/>
    </source>
</evidence>
<dbReference type="Pfam" id="PF09865">
    <property type="entry name" value="DUF2092"/>
    <property type="match status" value="1"/>
</dbReference>
<feature type="compositionally biased region" description="Low complexity" evidence="2">
    <location>
        <begin position="68"/>
        <end position="86"/>
    </location>
</feature>
<dbReference type="InterPro" id="IPR029046">
    <property type="entry name" value="LolA/LolB/LppX"/>
</dbReference>
<dbReference type="OrthoDB" id="116979at2"/>
<reference evidence="3 4" key="1">
    <citation type="submission" date="2018-09" db="EMBL/GenBank/DDBJ databases">
        <authorList>
            <person name="Zhu H."/>
        </authorList>
    </citation>
    <scope>NUCLEOTIDE SEQUENCE [LARGE SCALE GENOMIC DNA]</scope>
    <source>
        <strain evidence="3 4">K2R01-6</strain>
    </source>
</reference>
<dbReference type="SUPFAM" id="SSF89392">
    <property type="entry name" value="Prokaryotic lipoproteins and lipoprotein localization factors"/>
    <property type="match status" value="1"/>
</dbReference>
<sequence>MLDARWIATADGYCSRAFSGTIPIPSPAQRFSLDALKRPIQKLENVMRKSEMMGWCAGLAVALTPSSPMAQTPPAQNAAPASAPAREPEAIAALERMGASLRKLNSMALTADATTEEVLSTGQKIQYSGTVEIKARKPDRLRVSSKSDRKSRDFFYDGKTLTVFAPNLGYWGTVPAPATIREMVTQAHDKYDIEFPLADLFDLGQDPTLTARLTSAFKVGVEHIGGYPCQQYAMRQPGVDWQIWIREGAEALPCKMVITSTEDPAMPQYVALLKWNNAASVADSDFAFQPPEKARKIVIGSVDAK</sequence>
<dbReference type="AlphaFoldDB" id="A0A418WM86"/>
<organism evidence="3 4">
    <name type="scientific">Sphingomonas cavernae</name>
    <dbReference type="NCBI Taxonomy" id="2320861"/>
    <lineage>
        <taxon>Bacteria</taxon>
        <taxon>Pseudomonadati</taxon>
        <taxon>Pseudomonadota</taxon>
        <taxon>Alphaproteobacteria</taxon>
        <taxon>Sphingomonadales</taxon>
        <taxon>Sphingomonadaceae</taxon>
        <taxon>Sphingomonas</taxon>
    </lineage>
</organism>
<dbReference type="EMBL" id="QYUM01000003">
    <property type="protein sequence ID" value="RJF91116.1"/>
    <property type="molecule type" value="Genomic_DNA"/>
</dbReference>
<dbReference type="Gene3D" id="2.50.20.10">
    <property type="entry name" value="Lipoprotein localisation LolA/LolB/LppX"/>
    <property type="match status" value="1"/>
</dbReference>